<evidence type="ECO:0000313" key="3">
    <source>
        <dbReference type="Proteomes" id="UP000223596"/>
    </source>
</evidence>
<dbReference type="Pfam" id="PF02582">
    <property type="entry name" value="DUF155"/>
    <property type="match status" value="1"/>
</dbReference>
<dbReference type="InterPro" id="IPR003734">
    <property type="entry name" value="DUF155"/>
</dbReference>
<dbReference type="AlphaFoldDB" id="A0AB36TFI5"/>
<sequence>MKTVHFISYKVAASLPLDKIAAFLKTNMKFTWDEYIVVGGEQLDTILKYHSEDKAVYLFKYGCISFVNFTDKEIYSFLKYLESITSRINYNLMPRYHESHNVTIDENLKCSLFENKSVEVDYDKNIDHILSIVLARSTQMLFFETQVNNLLDSAEKFVILLQKGRLLTFTKKSYAIMAKILRFEFDSLSCIRIFEHPALGKHSIKLKEIYDILAEYYEFGGRFNVMQSKIKDLRKIVGMYSSLSYSETETRLLLFEIFLLSLFSLAHII</sequence>
<dbReference type="PANTHER" id="PTHR16255:SF1">
    <property type="entry name" value="REQUIRED FOR MEIOTIC NUCLEAR DIVISION PROTEIN 1 HOMOLOG"/>
    <property type="match status" value="1"/>
</dbReference>
<protein>
    <submittedName>
        <fullName evidence="2">Rmd1/YagE family protein</fullName>
    </submittedName>
</protein>
<comment type="caution">
    <text evidence="2">The sequence shown here is derived from an EMBL/GenBank/DDBJ whole genome shotgun (WGS) entry which is preliminary data.</text>
</comment>
<feature type="domain" description="DUF155" evidence="1">
    <location>
        <begin position="56"/>
        <end position="227"/>
    </location>
</feature>
<dbReference type="InterPro" id="IPR051624">
    <property type="entry name" value="RMD1/Sad1-interacting"/>
</dbReference>
<dbReference type="GeneID" id="35803975"/>
<name>A0AB36TFI5_ACETH</name>
<evidence type="ECO:0000259" key="1">
    <source>
        <dbReference type="Pfam" id="PF02582"/>
    </source>
</evidence>
<gene>
    <name evidence="2" type="ORF">M972_111131</name>
</gene>
<dbReference type="Proteomes" id="UP000223596">
    <property type="component" value="Unassembled WGS sequence"/>
</dbReference>
<dbReference type="EMBL" id="PDBW01000001">
    <property type="protein sequence ID" value="PFH02361.1"/>
    <property type="molecule type" value="Genomic_DNA"/>
</dbReference>
<organism evidence="2 3">
    <name type="scientific">Acetivibrio thermocellus AD2</name>
    <dbReference type="NCBI Taxonomy" id="1138384"/>
    <lineage>
        <taxon>Bacteria</taxon>
        <taxon>Bacillati</taxon>
        <taxon>Bacillota</taxon>
        <taxon>Clostridia</taxon>
        <taxon>Eubacteriales</taxon>
        <taxon>Oscillospiraceae</taxon>
        <taxon>Acetivibrio</taxon>
    </lineage>
</organism>
<accession>A0AB36TFI5</accession>
<dbReference type="PANTHER" id="PTHR16255">
    <property type="entry name" value="REQUIRED FOR MEIOTIC NUCLEAR DIVISION PROTEIN 1 HOMOLOG"/>
    <property type="match status" value="1"/>
</dbReference>
<dbReference type="RefSeq" id="WP_003519166.1">
    <property type="nucleotide sequence ID" value="NZ_CP013828.1"/>
</dbReference>
<evidence type="ECO:0000313" key="2">
    <source>
        <dbReference type="EMBL" id="PFH02361.1"/>
    </source>
</evidence>
<proteinExistence type="predicted"/>
<reference evidence="2 3" key="1">
    <citation type="submission" date="2017-09" db="EMBL/GenBank/DDBJ databases">
        <title>Evaluation of Pacific Biosciences Sequencing Technology to Finishing C. thermocellum Genome Sequences.</title>
        <authorList>
            <person name="Brown S."/>
        </authorList>
    </citation>
    <scope>NUCLEOTIDE SEQUENCE [LARGE SCALE GENOMIC DNA]</scope>
    <source>
        <strain evidence="2 3">AD2</strain>
    </source>
</reference>